<evidence type="ECO:0000256" key="1">
    <source>
        <dbReference type="ARBA" id="ARBA00004651"/>
    </source>
</evidence>
<comment type="caution">
    <text evidence="8">The sequence shown here is derived from an EMBL/GenBank/DDBJ whole genome shotgun (WGS) entry which is preliminary data.</text>
</comment>
<evidence type="ECO:0000256" key="7">
    <source>
        <dbReference type="SAM" id="Phobius"/>
    </source>
</evidence>
<evidence type="ECO:0000256" key="6">
    <source>
        <dbReference type="SAM" id="MobiDB-lite"/>
    </source>
</evidence>
<feature type="transmembrane region" description="Helical" evidence="7">
    <location>
        <begin position="149"/>
        <end position="167"/>
    </location>
</feature>
<evidence type="ECO:0000256" key="4">
    <source>
        <dbReference type="ARBA" id="ARBA00022989"/>
    </source>
</evidence>
<sequence length="183" mass="19645">MATIEDPATSGAGKLQKPMPSTAFEEADEAEQDDFKPLTREEAQQWRQRQPHASVWAVLGWQVVLAVLAACVAAVLTRSQPVVVSLLYGAAAVVVPTGLMAWGLTKGALSKRAAGGAQASLAGFFVWEGAKLLLAIALLALAPRLVADLNWLALVAGLVVVLKAYWLELWFRARRLKQNCELG</sequence>
<keyword evidence="2" id="KW-1003">Cell membrane</keyword>
<dbReference type="RefSeq" id="WP_382200724.1">
    <property type="nucleotide sequence ID" value="NZ_JBHTBZ010000024.1"/>
</dbReference>
<keyword evidence="3 7" id="KW-0812">Transmembrane</keyword>
<dbReference type="InterPro" id="IPR005598">
    <property type="entry name" value="ATP_synth_I"/>
</dbReference>
<dbReference type="Pfam" id="PF03899">
    <property type="entry name" value="ATP-synt_I"/>
    <property type="match status" value="1"/>
</dbReference>
<feature type="transmembrane region" description="Helical" evidence="7">
    <location>
        <begin position="55"/>
        <end position="76"/>
    </location>
</feature>
<keyword evidence="4 7" id="KW-1133">Transmembrane helix</keyword>
<evidence type="ECO:0000313" key="9">
    <source>
        <dbReference type="Proteomes" id="UP001596457"/>
    </source>
</evidence>
<keyword evidence="5 7" id="KW-0472">Membrane</keyword>
<dbReference type="Proteomes" id="UP001596457">
    <property type="component" value="Unassembled WGS sequence"/>
</dbReference>
<keyword evidence="9" id="KW-1185">Reference proteome</keyword>
<feature type="transmembrane region" description="Helical" evidence="7">
    <location>
        <begin position="124"/>
        <end position="143"/>
    </location>
</feature>
<evidence type="ECO:0000313" key="8">
    <source>
        <dbReference type="EMBL" id="MFC7460977.1"/>
    </source>
</evidence>
<accession>A0ABW2SC10</accession>
<feature type="transmembrane region" description="Helical" evidence="7">
    <location>
        <begin position="82"/>
        <end position="104"/>
    </location>
</feature>
<reference evidence="9" key="1">
    <citation type="journal article" date="2019" name="Int. J. Syst. Evol. Microbiol.">
        <title>The Global Catalogue of Microorganisms (GCM) 10K type strain sequencing project: providing services to taxonomists for standard genome sequencing and annotation.</title>
        <authorList>
            <consortium name="The Broad Institute Genomics Platform"/>
            <consortium name="The Broad Institute Genome Sequencing Center for Infectious Disease"/>
            <person name="Wu L."/>
            <person name="Ma J."/>
        </authorList>
    </citation>
    <scope>NUCLEOTIDE SEQUENCE [LARGE SCALE GENOMIC DNA]</scope>
    <source>
        <strain evidence="9">CCUG 53903</strain>
    </source>
</reference>
<dbReference type="EMBL" id="JBHTBZ010000024">
    <property type="protein sequence ID" value="MFC7460977.1"/>
    <property type="molecule type" value="Genomic_DNA"/>
</dbReference>
<comment type="subcellular location">
    <subcellularLocation>
        <location evidence="1">Cell membrane</location>
        <topology evidence="1">Multi-pass membrane protein</topology>
    </subcellularLocation>
</comment>
<gene>
    <name evidence="8" type="ORF">ACFQU0_11120</name>
</gene>
<protein>
    <submittedName>
        <fullName evidence="8">ATP synthase subunit I</fullName>
    </submittedName>
</protein>
<proteinExistence type="predicted"/>
<evidence type="ECO:0000256" key="5">
    <source>
        <dbReference type="ARBA" id="ARBA00023136"/>
    </source>
</evidence>
<evidence type="ECO:0000256" key="2">
    <source>
        <dbReference type="ARBA" id="ARBA00022475"/>
    </source>
</evidence>
<evidence type="ECO:0000256" key="3">
    <source>
        <dbReference type="ARBA" id="ARBA00022692"/>
    </source>
</evidence>
<organism evidence="8 9">
    <name type="scientific">Hydrogenophaga defluvii</name>
    <dbReference type="NCBI Taxonomy" id="249410"/>
    <lineage>
        <taxon>Bacteria</taxon>
        <taxon>Pseudomonadati</taxon>
        <taxon>Pseudomonadota</taxon>
        <taxon>Betaproteobacteria</taxon>
        <taxon>Burkholderiales</taxon>
        <taxon>Comamonadaceae</taxon>
        <taxon>Hydrogenophaga</taxon>
    </lineage>
</organism>
<name>A0ABW2SC10_9BURK</name>
<feature type="region of interest" description="Disordered" evidence="6">
    <location>
        <begin position="1"/>
        <end position="34"/>
    </location>
</feature>